<keyword evidence="2" id="KW-1185">Reference proteome</keyword>
<gene>
    <name evidence="1" type="ORF">CWD77_09415</name>
</gene>
<organism evidence="1 2">
    <name type="scientific">Rhodohalobacter barkolensis</name>
    <dbReference type="NCBI Taxonomy" id="2053187"/>
    <lineage>
        <taxon>Bacteria</taxon>
        <taxon>Pseudomonadati</taxon>
        <taxon>Balneolota</taxon>
        <taxon>Balneolia</taxon>
        <taxon>Balneolales</taxon>
        <taxon>Balneolaceae</taxon>
        <taxon>Rhodohalobacter</taxon>
    </lineage>
</organism>
<dbReference type="Proteomes" id="UP000233398">
    <property type="component" value="Unassembled WGS sequence"/>
</dbReference>
<comment type="caution">
    <text evidence="1">The sequence shown here is derived from an EMBL/GenBank/DDBJ whole genome shotgun (WGS) entry which is preliminary data.</text>
</comment>
<proteinExistence type="predicted"/>
<evidence type="ECO:0000313" key="1">
    <source>
        <dbReference type="EMBL" id="PKD43767.1"/>
    </source>
</evidence>
<evidence type="ECO:0000313" key="2">
    <source>
        <dbReference type="Proteomes" id="UP000233398"/>
    </source>
</evidence>
<dbReference type="OrthoDB" id="9960347at2"/>
<reference evidence="1 2" key="1">
    <citation type="submission" date="2017-11" db="EMBL/GenBank/DDBJ databases">
        <title>Rhodohalobacter 15182 sp. nov., isolated from a salt lake.</title>
        <authorList>
            <person name="Han S."/>
        </authorList>
    </citation>
    <scope>NUCLEOTIDE SEQUENCE [LARGE SCALE GENOMIC DNA]</scope>
    <source>
        <strain evidence="1 2">15182</strain>
    </source>
</reference>
<sequence>MDISLTHVNFKVQWRTIFIIVGLFIALTACESSVNSNEDTEEEISEESQIPYLKVVNQNTDSYPITGVRLVNYEFNNLEIDVGDSQKFTLDDGMPGGYSDINIIVNYRRAGRSFSLNIEKNFNDGDTTTVRMKGCISAEGCAGVYLE</sequence>
<dbReference type="RefSeq" id="WP_101073307.1">
    <property type="nucleotide sequence ID" value="NZ_PISP01000002.1"/>
</dbReference>
<dbReference type="EMBL" id="PISP01000002">
    <property type="protein sequence ID" value="PKD43767.1"/>
    <property type="molecule type" value="Genomic_DNA"/>
</dbReference>
<accession>A0A2N0VHV6</accession>
<protein>
    <submittedName>
        <fullName evidence="1">Uncharacterized protein</fullName>
    </submittedName>
</protein>
<name>A0A2N0VHV6_9BACT</name>
<dbReference type="AlphaFoldDB" id="A0A2N0VHV6"/>